<comment type="cofactor">
    <cofactor evidence="1">
        <name>pyridoxal 5'-phosphate</name>
        <dbReference type="ChEBI" id="CHEBI:597326"/>
    </cofactor>
</comment>
<dbReference type="Pfam" id="PF01212">
    <property type="entry name" value="Beta_elim_lyase"/>
    <property type="match status" value="1"/>
</dbReference>
<keyword evidence="6" id="KW-1185">Reference proteome</keyword>
<gene>
    <name evidence="5" type="primary">GLY1</name>
    <name evidence="5" type="ORF">CAAN4_B09868</name>
</gene>
<evidence type="ECO:0000313" key="6">
    <source>
        <dbReference type="Proteomes" id="UP001497600"/>
    </source>
</evidence>
<dbReference type="InterPro" id="IPR001597">
    <property type="entry name" value="ArAA_b-elim_lyase/Thr_aldolase"/>
</dbReference>
<dbReference type="SUPFAM" id="SSF53383">
    <property type="entry name" value="PLP-dependent transferases"/>
    <property type="match status" value="1"/>
</dbReference>
<dbReference type="InterPro" id="IPR015421">
    <property type="entry name" value="PyrdxlP-dep_Trfase_major"/>
</dbReference>
<evidence type="ECO:0000259" key="4">
    <source>
        <dbReference type="Pfam" id="PF01212"/>
    </source>
</evidence>
<sequence length="361" mass="40005">MTLDKYPTHNEFRSDTFTVPTQSMISALSTATFGDSVYKEDEVTLLLEEKMRVLTGKPGALFCASGTLSNQIGLRANLVQPPYSILCDYRAHVFLHEAGGLASLSQAMIHPVKPANEDYLTLEDIIENYTPDDGDIHAAPTKVISLENTLHGIIMPIEEIARISQFCKEEGLKLHCDGARLWNASAATGVSIKEYCSYFDSVSLCLSKSLGAPMGSILVGEEKYIEKANHFKKQNGGGIRQAGIVTSMAIVAIEENFSKLCQSHEFAKDVGSFCTKNGIALEHPVDTNFVFIDTKKMKMNDALLVTLGKKHNVRLMGKRLAFSFQNDKESVERLKLAILECYEDSKVRPFEGIKCNKKMYL</sequence>
<dbReference type="CDD" id="cd06502">
    <property type="entry name" value="TA_like"/>
    <property type="match status" value="1"/>
</dbReference>
<dbReference type="PANTHER" id="PTHR48097">
    <property type="entry name" value="L-THREONINE ALDOLASE-RELATED"/>
    <property type="match status" value="1"/>
</dbReference>
<comment type="similarity">
    <text evidence="2">Belongs to the threonine aldolase family.</text>
</comment>
<dbReference type="EMBL" id="OZ004254">
    <property type="protein sequence ID" value="CAK7897453.1"/>
    <property type="molecule type" value="Genomic_DNA"/>
</dbReference>
<evidence type="ECO:0000313" key="5">
    <source>
        <dbReference type="EMBL" id="CAK7897453.1"/>
    </source>
</evidence>
<dbReference type="PIRSF" id="PIRSF017617">
    <property type="entry name" value="Thr_aldolase"/>
    <property type="match status" value="1"/>
</dbReference>
<keyword evidence="3" id="KW-0663">Pyridoxal phosphate</keyword>
<dbReference type="Gene3D" id="3.40.640.10">
    <property type="entry name" value="Type I PLP-dependent aspartate aminotransferase-like (Major domain)"/>
    <property type="match status" value="1"/>
</dbReference>
<protein>
    <submittedName>
        <fullName evidence="5">Low specificity L-threonine aldolase</fullName>
    </submittedName>
</protein>
<name>A0ABP0E7V2_9ASCO</name>
<dbReference type="PANTHER" id="PTHR48097:SF9">
    <property type="entry name" value="L-THREONINE ALDOLASE"/>
    <property type="match status" value="1"/>
</dbReference>
<reference evidence="5 6" key="1">
    <citation type="submission" date="2024-01" db="EMBL/GenBank/DDBJ databases">
        <authorList>
            <consortium name="Genoscope - CEA"/>
            <person name="William W."/>
        </authorList>
    </citation>
    <scope>NUCLEOTIDE SEQUENCE [LARGE SCALE GENOMIC DNA]</scope>
    <source>
        <strain evidence="5 6">29B2s-10</strain>
    </source>
</reference>
<evidence type="ECO:0000256" key="3">
    <source>
        <dbReference type="ARBA" id="ARBA00022898"/>
    </source>
</evidence>
<evidence type="ECO:0000256" key="1">
    <source>
        <dbReference type="ARBA" id="ARBA00001933"/>
    </source>
</evidence>
<evidence type="ECO:0000256" key="2">
    <source>
        <dbReference type="ARBA" id="ARBA00006966"/>
    </source>
</evidence>
<dbReference type="InterPro" id="IPR015424">
    <property type="entry name" value="PyrdxlP-dep_Trfase"/>
</dbReference>
<proteinExistence type="inferred from homology"/>
<dbReference type="NCBIfam" id="NF041359">
    <property type="entry name" value="GntG_guanitoxin"/>
    <property type="match status" value="1"/>
</dbReference>
<feature type="domain" description="Aromatic amino acid beta-eliminating lyase/threonine aldolase" evidence="4">
    <location>
        <begin position="11"/>
        <end position="295"/>
    </location>
</feature>
<organism evidence="5 6">
    <name type="scientific">[Candida] anglica</name>
    <dbReference type="NCBI Taxonomy" id="148631"/>
    <lineage>
        <taxon>Eukaryota</taxon>
        <taxon>Fungi</taxon>
        <taxon>Dikarya</taxon>
        <taxon>Ascomycota</taxon>
        <taxon>Saccharomycotina</taxon>
        <taxon>Pichiomycetes</taxon>
        <taxon>Debaryomycetaceae</taxon>
        <taxon>Kurtzmaniella</taxon>
    </lineage>
</organism>
<accession>A0ABP0E7V2</accession>
<dbReference type="InterPro" id="IPR023603">
    <property type="entry name" value="Low_specificity_L-TA-like"/>
</dbReference>
<dbReference type="Proteomes" id="UP001497600">
    <property type="component" value="Chromosome B"/>
</dbReference>